<gene>
    <name evidence="2" type="ORF">MNOR_LOCUS28374</name>
</gene>
<evidence type="ECO:0000313" key="3">
    <source>
        <dbReference type="Proteomes" id="UP001497623"/>
    </source>
</evidence>
<name>A0AAV2RR32_MEGNR</name>
<dbReference type="AlphaFoldDB" id="A0AAV2RR32"/>
<dbReference type="EMBL" id="CAXKWB010031183">
    <property type="protein sequence ID" value="CAL4139149.1"/>
    <property type="molecule type" value="Genomic_DNA"/>
</dbReference>
<evidence type="ECO:0000256" key="1">
    <source>
        <dbReference type="SAM" id="SignalP"/>
    </source>
</evidence>
<comment type="caution">
    <text evidence="2">The sequence shown here is derived from an EMBL/GenBank/DDBJ whole genome shotgun (WGS) entry which is preliminary data.</text>
</comment>
<dbReference type="Proteomes" id="UP001497623">
    <property type="component" value="Unassembled WGS sequence"/>
</dbReference>
<feature type="chain" id="PRO_5043528197" description="Secreted protein" evidence="1">
    <location>
        <begin position="22"/>
        <end position="108"/>
    </location>
</feature>
<accession>A0AAV2RR32</accession>
<organism evidence="2 3">
    <name type="scientific">Meganyctiphanes norvegica</name>
    <name type="common">Northern krill</name>
    <name type="synonym">Thysanopoda norvegica</name>
    <dbReference type="NCBI Taxonomy" id="48144"/>
    <lineage>
        <taxon>Eukaryota</taxon>
        <taxon>Metazoa</taxon>
        <taxon>Ecdysozoa</taxon>
        <taxon>Arthropoda</taxon>
        <taxon>Crustacea</taxon>
        <taxon>Multicrustacea</taxon>
        <taxon>Malacostraca</taxon>
        <taxon>Eumalacostraca</taxon>
        <taxon>Eucarida</taxon>
        <taxon>Euphausiacea</taxon>
        <taxon>Euphausiidae</taxon>
        <taxon>Meganyctiphanes</taxon>
    </lineage>
</organism>
<keyword evidence="3" id="KW-1185">Reference proteome</keyword>
<sequence>MGITGLVLALTVLFTVHTVKAQAGLRTAPLTVPRIRHHNENNMKDNKNGSELFSKWPSIDMGHRRGGSGKMESELAAIFRGVAYGLSTLPSTTVIPITTTITTTNAPF</sequence>
<evidence type="ECO:0008006" key="4">
    <source>
        <dbReference type="Google" id="ProtNLM"/>
    </source>
</evidence>
<reference evidence="2 3" key="1">
    <citation type="submission" date="2024-05" db="EMBL/GenBank/DDBJ databases">
        <authorList>
            <person name="Wallberg A."/>
        </authorList>
    </citation>
    <scope>NUCLEOTIDE SEQUENCE [LARGE SCALE GENOMIC DNA]</scope>
</reference>
<feature type="non-terminal residue" evidence="2">
    <location>
        <position position="108"/>
    </location>
</feature>
<protein>
    <recommendedName>
        <fullName evidence="4">Secreted protein</fullName>
    </recommendedName>
</protein>
<keyword evidence="1" id="KW-0732">Signal</keyword>
<evidence type="ECO:0000313" key="2">
    <source>
        <dbReference type="EMBL" id="CAL4139149.1"/>
    </source>
</evidence>
<proteinExistence type="predicted"/>
<feature type="signal peptide" evidence="1">
    <location>
        <begin position="1"/>
        <end position="21"/>
    </location>
</feature>